<feature type="chain" id="PRO_5046212634" description="Lipoprotein" evidence="1">
    <location>
        <begin position="24"/>
        <end position="232"/>
    </location>
</feature>
<organism evidence="2 3">
    <name type="scientific">Archangium minus</name>
    <dbReference type="NCBI Taxonomy" id="83450"/>
    <lineage>
        <taxon>Bacteria</taxon>
        <taxon>Pseudomonadati</taxon>
        <taxon>Myxococcota</taxon>
        <taxon>Myxococcia</taxon>
        <taxon>Myxococcales</taxon>
        <taxon>Cystobacterineae</taxon>
        <taxon>Archangiaceae</taxon>
        <taxon>Archangium</taxon>
    </lineage>
</organism>
<gene>
    <name evidence="2" type="ORF">F0U60_26180</name>
</gene>
<dbReference type="Proteomes" id="UP001611383">
    <property type="component" value="Chromosome"/>
</dbReference>
<reference evidence="2 3" key="1">
    <citation type="submission" date="2019-08" db="EMBL/GenBank/DDBJ databases">
        <title>Archangium and Cystobacter genomes.</title>
        <authorList>
            <person name="Chen I.-C.K."/>
            <person name="Wielgoss S."/>
        </authorList>
    </citation>
    <scope>NUCLEOTIDE SEQUENCE [LARGE SCALE GENOMIC DNA]</scope>
    <source>
        <strain evidence="2 3">Cbm 6</strain>
    </source>
</reference>
<evidence type="ECO:0008006" key="4">
    <source>
        <dbReference type="Google" id="ProtNLM"/>
    </source>
</evidence>
<keyword evidence="1" id="KW-0732">Signal</keyword>
<evidence type="ECO:0000256" key="1">
    <source>
        <dbReference type="SAM" id="SignalP"/>
    </source>
</evidence>
<dbReference type="PROSITE" id="PS51257">
    <property type="entry name" value="PROKAR_LIPOPROTEIN"/>
    <property type="match status" value="1"/>
</dbReference>
<dbReference type="RefSeq" id="WP_395824705.1">
    <property type="nucleotide sequence ID" value="NZ_CP043494.1"/>
</dbReference>
<feature type="signal peptide" evidence="1">
    <location>
        <begin position="1"/>
        <end position="23"/>
    </location>
</feature>
<dbReference type="EMBL" id="CP043494">
    <property type="protein sequence ID" value="WNG47224.1"/>
    <property type="molecule type" value="Genomic_DNA"/>
</dbReference>
<sequence length="232" mass="25481">MRTHFRYRSSLLLALSLVTSACGGGTEGMEESTHLGTHEPRIEDAQETRMRIGGAVRFDNGGSVMDFIVYRGDLQLMDAKVTFNGIPVEYDISRGTYNLVEFLGSVFSEGRSAEVCAAWQDELLCRTLTAPGDFSILGPEMFQRVSGSQPFWAWWQTSAGASRYELTLTDSSGSDTLARVSMSGTPSYMFYPVNYTGLATLTVEAVALAPDSDVLGELTVQRMVRVSFHLEP</sequence>
<proteinExistence type="predicted"/>
<evidence type="ECO:0000313" key="2">
    <source>
        <dbReference type="EMBL" id="WNG47224.1"/>
    </source>
</evidence>
<protein>
    <recommendedName>
        <fullName evidence="4">Lipoprotein</fullName>
    </recommendedName>
</protein>
<keyword evidence="3" id="KW-1185">Reference proteome</keyword>
<name>A0ABY9WUY4_9BACT</name>
<evidence type="ECO:0000313" key="3">
    <source>
        <dbReference type="Proteomes" id="UP001611383"/>
    </source>
</evidence>
<accession>A0ABY9WUY4</accession>